<sequence>MKLATFYDYIKGNLKFGRPLKAISPFSRVISSSSLQSLVMHPPGDFAASTVFFESSKEQLRRKVNRLKQRLFELSKIIWGDSGRNTVVKGQNSKSVVLKEKEATGSKKLKKEKNKSKDNGGRTFTNPHEQEVYEGSTKPVPMGTIEIGFLAYSVMAPLDSLAICALLYFDIEAPWACLAFAARPTECKVLINFMIRVNLGNFGSKGVIEGSITGISASTKTQKALMLVAQALGDVLFAYPYSMIVLHIQWLTADKEGHAFVGQPLKFSEGPTISFAAKDLIRGLLAKDPQKRLGFKSGATEIKKHPFFESVNWALIRSTVPPQIPKPVDLESFPSNHKTANGSSGPYLDFEFF</sequence>
<evidence type="ECO:0000256" key="9">
    <source>
        <dbReference type="SAM" id="MobiDB-lite"/>
    </source>
</evidence>
<dbReference type="GO" id="GO:0004674">
    <property type="term" value="F:protein serine/threonine kinase activity"/>
    <property type="evidence" value="ECO:0007669"/>
    <property type="project" value="UniProtKB-KW"/>
</dbReference>
<dbReference type="SUPFAM" id="SSF56112">
    <property type="entry name" value="Protein kinase-like (PK-like)"/>
    <property type="match status" value="1"/>
</dbReference>
<evidence type="ECO:0000256" key="1">
    <source>
        <dbReference type="ARBA" id="ARBA00012513"/>
    </source>
</evidence>
<proteinExistence type="predicted"/>
<keyword evidence="2" id="KW-0723">Serine/threonine-protein kinase</keyword>
<dbReference type="PANTHER" id="PTHR45637">
    <property type="entry name" value="FLIPPASE KINASE 1-RELATED"/>
    <property type="match status" value="1"/>
</dbReference>
<gene>
    <name evidence="10" type="ORF">STAS_05294</name>
</gene>
<protein>
    <recommendedName>
        <fullName evidence="1">non-specific serine/threonine protein kinase</fullName>
        <ecNumber evidence="1">2.7.11.1</ecNumber>
    </recommendedName>
</protein>
<keyword evidence="4" id="KW-0547">Nucleotide-binding</keyword>
<dbReference type="InterPro" id="IPR011009">
    <property type="entry name" value="Kinase-like_dom_sf"/>
</dbReference>
<comment type="catalytic activity">
    <reaction evidence="7">
        <text>L-threonyl-[protein] + ATP = O-phospho-L-threonyl-[protein] + ADP + H(+)</text>
        <dbReference type="Rhea" id="RHEA:46608"/>
        <dbReference type="Rhea" id="RHEA-COMP:11060"/>
        <dbReference type="Rhea" id="RHEA-COMP:11605"/>
        <dbReference type="ChEBI" id="CHEBI:15378"/>
        <dbReference type="ChEBI" id="CHEBI:30013"/>
        <dbReference type="ChEBI" id="CHEBI:30616"/>
        <dbReference type="ChEBI" id="CHEBI:61977"/>
        <dbReference type="ChEBI" id="CHEBI:456216"/>
        <dbReference type="EC" id="2.7.11.1"/>
    </reaction>
</comment>
<evidence type="ECO:0000256" key="8">
    <source>
        <dbReference type="ARBA" id="ARBA00048679"/>
    </source>
</evidence>
<evidence type="ECO:0000256" key="5">
    <source>
        <dbReference type="ARBA" id="ARBA00022777"/>
    </source>
</evidence>
<reference evidence="11" key="1">
    <citation type="journal article" date="2019" name="Curr. Biol.">
        <title>Genome Sequence of Striga asiatica Provides Insight into the Evolution of Plant Parasitism.</title>
        <authorList>
            <person name="Yoshida S."/>
            <person name="Kim S."/>
            <person name="Wafula E.K."/>
            <person name="Tanskanen J."/>
            <person name="Kim Y.M."/>
            <person name="Honaas L."/>
            <person name="Yang Z."/>
            <person name="Spallek T."/>
            <person name="Conn C.E."/>
            <person name="Ichihashi Y."/>
            <person name="Cheong K."/>
            <person name="Cui S."/>
            <person name="Der J.P."/>
            <person name="Gundlach H."/>
            <person name="Jiao Y."/>
            <person name="Hori C."/>
            <person name="Ishida J.K."/>
            <person name="Kasahara H."/>
            <person name="Kiba T."/>
            <person name="Kim M.S."/>
            <person name="Koo N."/>
            <person name="Laohavisit A."/>
            <person name="Lee Y.H."/>
            <person name="Lumba S."/>
            <person name="McCourt P."/>
            <person name="Mortimer J.C."/>
            <person name="Mutuku J.M."/>
            <person name="Nomura T."/>
            <person name="Sasaki-Sekimoto Y."/>
            <person name="Seto Y."/>
            <person name="Wang Y."/>
            <person name="Wakatake T."/>
            <person name="Sakakibara H."/>
            <person name="Demura T."/>
            <person name="Yamaguchi S."/>
            <person name="Yoneyama K."/>
            <person name="Manabe R.I."/>
            <person name="Nelson D.C."/>
            <person name="Schulman A.H."/>
            <person name="Timko M.P."/>
            <person name="dePamphilis C.W."/>
            <person name="Choi D."/>
            <person name="Shirasu K."/>
        </authorList>
    </citation>
    <scope>NUCLEOTIDE SEQUENCE [LARGE SCALE GENOMIC DNA]</scope>
    <source>
        <strain evidence="11">cv. UVA1</strain>
    </source>
</reference>
<organism evidence="10 11">
    <name type="scientific">Striga asiatica</name>
    <name type="common">Asiatic witchweed</name>
    <name type="synonym">Buchnera asiatica</name>
    <dbReference type="NCBI Taxonomy" id="4170"/>
    <lineage>
        <taxon>Eukaryota</taxon>
        <taxon>Viridiplantae</taxon>
        <taxon>Streptophyta</taxon>
        <taxon>Embryophyta</taxon>
        <taxon>Tracheophyta</taxon>
        <taxon>Spermatophyta</taxon>
        <taxon>Magnoliopsida</taxon>
        <taxon>eudicotyledons</taxon>
        <taxon>Gunneridae</taxon>
        <taxon>Pentapetalae</taxon>
        <taxon>asterids</taxon>
        <taxon>lamiids</taxon>
        <taxon>Lamiales</taxon>
        <taxon>Orobanchaceae</taxon>
        <taxon>Buchnereae</taxon>
        <taxon>Striga</taxon>
    </lineage>
</organism>
<dbReference type="OrthoDB" id="432483at2759"/>
<dbReference type="Gene3D" id="1.10.510.10">
    <property type="entry name" value="Transferase(Phosphotransferase) domain 1"/>
    <property type="match status" value="1"/>
</dbReference>
<evidence type="ECO:0000256" key="3">
    <source>
        <dbReference type="ARBA" id="ARBA00022679"/>
    </source>
</evidence>
<accession>A0A5A7PA96</accession>
<keyword evidence="3" id="KW-0808">Transferase</keyword>
<comment type="catalytic activity">
    <reaction evidence="8">
        <text>L-seryl-[protein] + ATP = O-phospho-L-seryl-[protein] + ADP + H(+)</text>
        <dbReference type="Rhea" id="RHEA:17989"/>
        <dbReference type="Rhea" id="RHEA-COMP:9863"/>
        <dbReference type="Rhea" id="RHEA-COMP:11604"/>
        <dbReference type="ChEBI" id="CHEBI:15378"/>
        <dbReference type="ChEBI" id="CHEBI:29999"/>
        <dbReference type="ChEBI" id="CHEBI:30616"/>
        <dbReference type="ChEBI" id="CHEBI:83421"/>
        <dbReference type="ChEBI" id="CHEBI:456216"/>
        <dbReference type="EC" id="2.7.11.1"/>
    </reaction>
</comment>
<keyword evidence="6" id="KW-0067">ATP-binding</keyword>
<name>A0A5A7PA96_STRAF</name>
<evidence type="ECO:0000256" key="6">
    <source>
        <dbReference type="ARBA" id="ARBA00022840"/>
    </source>
</evidence>
<dbReference type="GO" id="GO:0005524">
    <property type="term" value="F:ATP binding"/>
    <property type="evidence" value="ECO:0007669"/>
    <property type="project" value="UniProtKB-KW"/>
</dbReference>
<evidence type="ECO:0000313" key="11">
    <source>
        <dbReference type="Proteomes" id="UP000325081"/>
    </source>
</evidence>
<feature type="region of interest" description="Disordered" evidence="9">
    <location>
        <begin position="106"/>
        <end position="135"/>
    </location>
</feature>
<keyword evidence="5 10" id="KW-0418">Kinase</keyword>
<evidence type="ECO:0000256" key="2">
    <source>
        <dbReference type="ARBA" id="ARBA00022527"/>
    </source>
</evidence>
<evidence type="ECO:0000256" key="7">
    <source>
        <dbReference type="ARBA" id="ARBA00047899"/>
    </source>
</evidence>
<dbReference type="AlphaFoldDB" id="A0A5A7PA96"/>
<keyword evidence="11" id="KW-1185">Reference proteome</keyword>
<dbReference type="Proteomes" id="UP000325081">
    <property type="component" value="Unassembled WGS sequence"/>
</dbReference>
<comment type="caution">
    <text evidence="10">The sequence shown here is derived from an EMBL/GenBank/DDBJ whole genome shotgun (WGS) entry which is preliminary data.</text>
</comment>
<dbReference type="EC" id="2.7.11.1" evidence="1"/>
<dbReference type="EMBL" id="BKCP01003891">
    <property type="protein sequence ID" value="GER29428.1"/>
    <property type="molecule type" value="Genomic_DNA"/>
</dbReference>
<evidence type="ECO:0000313" key="10">
    <source>
        <dbReference type="EMBL" id="GER29428.1"/>
    </source>
</evidence>
<evidence type="ECO:0000256" key="4">
    <source>
        <dbReference type="ARBA" id="ARBA00022741"/>
    </source>
</evidence>